<dbReference type="GO" id="GO:0008234">
    <property type="term" value="F:cysteine-type peptidase activity"/>
    <property type="evidence" value="ECO:0007669"/>
    <property type="project" value="InterPro"/>
</dbReference>
<evidence type="ECO:0000256" key="1">
    <source>
        <dbReference type="ARBA" id="ARBA00004613"/>
    </source>
</evidence>
<keyword evidence="7" id="KW-0732">Signal</keyword>
<keyword evidence="12" id="KW-1185">Reference proteome</keyword>
<comment type="similarity">
    <text evidence="2">Belongs to the peptidase C48 family.</text>
</comment>
<dbReference type="InterPro" id="IPR003653">
    <property type="entry name" value="Peptidase_C48_C"/>
</dbReference>
<dbReference type="AlphaFoldDB" id="A0AAP0LSZ1"/>
<keyword evidence="4" id="KW-0713">Self-incompatibility</keyword>
<dbReference type="GO" id="GO:0060320">
    <property type="term" value="P:rejection of self pollen"/>
    <property type="evidence" value="ECO:0007669"/>
    <property type="project" value="UniProtKB-KW"/>
</dbReference>
<evidence type="ECO:0000313" key="12">
    <source>
        <dbReference type="Proteomes" id="UP001428341"/>
    </source>
</evidence>
<evidence type="ECO:0000259" key="10">
    <source>
        <dbReference type="PROSITE" id="PS50600"/>
    </source>
</evidence>
<dbReference type="Proteomes" id="UP001428341">
    <property type="component" value="Unassembled WGS sequence"/>
</dbReference>
<keyword evidence="8" id="KW-0378">Hydrolase</keyword>
<dbReference type="Pfam" id="PF05938">
    <property type="entry name" value="Self-incomp_S1"/>
    <property type="match status" value="1"/>
</dbReference>
<evidence type="ECO:0000256" key="2">
    <source>
        <dbReference type="ARBA" id="ARBA00005234"/>
    </source>
</evidence>
<dbReference type="InterPro" id="IPR038765">
    <property type="entry name" value="Papain-like_cys_pep_sf"/>
</dbReference>
<feature type="region of interest" description="Disordered" evidence="9">
    <location>
        <begin position="1"/>
        <end position="30"/>
    </location>
</feature>
<dbReference type="PROSITE" id="PS50600">
    <property type="entry name" value="ULP_PROTEASE"/>
    <property type="match status" value="1"/>
</dbReference>
<comment type="caution">
    <text evidence="11">The sequence shown here is derived from an EMBL/GenBank/DDBJ whole genome shotgun (WGS) entry which is preliminary data.</text>
</comment>
<evidence type="ECO:0000256" key="6">
    <source>
        <dbReference type="ARBA" id="ARBA00022670"/>
    </source>
</evidence>
<feature type="region of interest" description="Disordered" evidence="9">
    <location>
        <begin position="316"/>
        <end position="425"/>
    </location>
</feature>
<protein>
    <recommendedName>
        <fullName evidence="10">Ubiquitin-like protease family profile domain-containing protein</fullName>
    </recommendedName>
</protein>
<comment type="similarity">
    <text evidence="3">Belongs to the plant self-incompatibility (S1) protein family.</text>
</comment>
<feature type="compositionally biased region" description="Basic residues" evidence="9">
    <location>
        <begin position="16"/>
        <end position="27"/>
    </location>
</feature>
<feature type="compositionally biased region" description="Polar residues" evidence="9">
    <location>
        <begin position="316"/>
        <end position="342"/>
    </location>
</feature>
<dbReference type="Pfam" id="PF02902">
    <property type="entry name" value="Peptidase_C48"/>
    <property type="match status" value="1"/>
</dbReference>
<accession>A0AAP0LSZ1</accession>
<evidence type="ECO:0000256" key="3">
    <source>
        <dbReference type="ARBA" id="ARBA00005581"/>
    </source>
</evidence>
<evidence type="ECO:0000313" key="11">
    <source>
        <dbReference type="EMBL" id="KAK9183252.1"/>
    </source>
</evidence>
<dbReference type="Gene3D" id="3.40.395.10">
    <property type="entry name" value="Adenoviral Proteinase, Chain A"/>
    <property type="match status" value="1"/>
</dbReference>
<dbReference type="GO" id="GO:0005576">
    <property type="term" value="C:extracellular region"/>
    <property type="evidence" value="ECO:0007669"/>
    <property type="project" value="UniProtKB-SubCell"/>
</dbReference>
<evidence type="ECO:0000256" key="7">
    <source>
        <dbReference type="ARBA" id="ARBA00022729"/>
    </source>
</evidence>
<keyword evidence="6" id="KW-0645">Protease</keyword>
<evidence type="ECO:0000256" key="4">
    <source>
        <dbReference type="ARBA" id="ARBA00022471"/>
    </source>
</evidence>
<reference evidence="11 12" key="1">
    <citation type="submission" date="2024-05" db="EMBL/GenBank/DDBJ databases">
        <title>Haplotype-resolved chromosome-level genome assembly of Huyou (Citrus changshanensis).</title>
        <authorList>
            <person name="Miao C."/>
            <person name="Chen W."/>
            <person name="Wu Y."/>
            <person name="Wang L."/>
            <person name="Zhao S."/>
            <person name="Grierson D."/>
            <person name="Xu C."/>
            <person name="Chen K."/>
        </authorList>
    </citation>
    <scope>NUCLEOTIDE SEQUENCE [LARGE SCALE GENOMIC DNA]</scope>
    <source>
        <strain evidence="11">01-14</strain>
        <tissue evidence="11">Leaf</tissue>
    </source>
</reference>
<evidence type="ECO:0000256" key="5">
    <source>
        <dbReference type="ARBA" id="ARBA00022525"/>
    </source>
</evidence>
<evidence type="ECO:0000256" key="9">
    <source>
        <dbReference type="SAM" id="MobiDB-lite"/>
    </source>
</evidence>
<feature type="domain" description="Ubiquitin-like protease family profile" evidence="10">
    <location>
        <begin position="462"/>
        <end position="647"/>
    </location>
</feature>
<dbReference type="InterPro" id="IPR010264">
    <property type="entry name" value="Self-incomp_S1"/>
</dbReference>
<dbReference type="PANTHER" id="PTHR33018:SF31">
    <property type="entry name" value="TRANSPOSASE, PTTA_EN_SPM, PLANT"/>
    <property type="match status" value="1"/>
</dbReference>
<feature type="compositionally biased region" description="Polar residues" evidence="9">
    <location>
        <begin position="368"/>
        <end position="381"/>
    </location>
</feature>
<dbReference type="EMBL" id="JBCGBO010000024">
    <property type="protein sequence ID" value="KAK9183252.1"/>
    <property type="molecule type" value="Genomic_DNA"/>
</dbReference>
<comment type="subcellular location">
    <subcellularLocation>
        <location evidence="1">Secreted</location>
    </subcellularLocation>
</comment>
<organism evidence="11 12">
    <name type="scientific">Citrus x changshan-huyou</name>
    <dbReference type="NCBI Taxonomy" id="2935761"/>
    <lineage>
        <taxon>Eukaryota</taxon>
        <taxon>Viridiplantae</taxon>
        <taxon>Streptophyta</taxon>
        <taxon>Embryophyta</taxon>
        <taxon>Tracheophyta</taxon>
        <taxon>Spermatophyta</taxon>
        <taxon>Magnoliopsida</taxon>
        <taxon>eudicotyledons</taxon>
        <taxon>Gunneridae</taxon>
        <taxon>Pentapetalae</taxon>
        <taxon>rosids</taxon>
        <taxon>malvids</taxon>
        <taxon>Sapindales</taxon>
        <taxon>Rutaceae</taxon>
        <taxon>Aurantioideae</taxon>
        <taxon>Citrus</taxon>
    </lineage>
</organism>
<dbReference type="GO" id="GO:0006508">
    <property type="term" value="P:proteolysis"/>
    <property type="evidence" value="ECO:0007669"/>
    <property type="project" value="UniProtKB-KW"/>
</dbReference>
<name>A0AAP0LSZ1_9ROSI</name>
<evidence type="ECO:0000256" key="8">
    <source>
        <dbReference type="ARBA" id="ARBA00022801"/>
    </source>
</evidence>
<dbReference type="PANTHER" id="PTHR33018">
    <property type="entry name" value="OS10G0338966 PROTEIN-RELATED"/>
    <property type="match status" value="1"/>
</dbReference>
<sequence>MAEDVEFTLPELDGRPRRRKQKKKKGLQKQEVSHEAAIEYNSYGVPVGKGINDLRSYIGVIVRETISILLDDWRHVPLEMKETLWVHFQKKFKLSLKCKSQVLKWMGVASRNFRCELATEFVLPNKDDRKSLRLPPIEYPSIKKEDWKLFVDKVLSEQFQEKSKKAKDKRAKNVYNHRLGSTGYGGMLYRKKKESGVSEREIDRSEAWLMARADRDGKYASDVTPIAEKINELKSHVEQGTFQSQGSHDILGEALQKQPNGSRVQGVGQFVTPSMYFHVPDATELARERKMYQESFQFMSAQLERMNARLNAYSNTEVGSSNFPKPKTSTGVQIDNDQQSPETLGKRKADFPSGKSTPKSVKSKIKDTPTTISQATPQQTLEKVECEITSKPTPRRSPRLTPKTSRSTQKRTTDHQTKCGSQKKPRVIRPVAKDLKVRVKNTWAAARSRKNEMSEYMNMFTMFIENSLLRLIRIRHDTATFGEIWETHLDKMICAEIIEFKEVSNCIINIWIKHLYEEMESNGSTKPVQFGLFEKLYPRVSFKDRTQYISKLLGLAELGQVIVFPYNPGAHWVLLAIDMVRRTTYYLDPLEGSPDEELMQIVNQGIRIHQSLNSDTKANVQWIPVKCPRQPSSFECGYYVMKYMQDIITNVNVLKNNFKGVEEYTVKDLSRLRDQWATYVAKLITAYNRELENGEDLTLHCKSKDNDLGEHVLHEDESYNFSFCQNVLGETLFFCTFEWSGQVHKFDIFDGSRDPCSHCNWRITHLAPCRDRCYKYD</sequence>
<gene>
    <name evidence="11" type="ORF">WN944_026402</name>
</gene>
<proteinExistence type="inferred from homology"/>
<dbReference type="SUPFAM" id="SSF54001">
    <property type="entry name" value="Cysteine proteinases"/>
    <property type="match status" value="1"/>
</dbReference>
<keyword evidence="5" id="KW-0964">Secreted</keyword>